<dbReference type="Proteomes" id="UP000887013">
    <property type="component" value="Unassembled WGS sequence"/>
</dbReference>
<evidence type="ECO:0000313" key="1">
    <source>
        <dbReference type="EMBL" id="GFS37660.1"/>
    </source>
</evidence>
<organism evidence="1 2">
    <name type="scientific">Nephila pilipes</name>
    <name type="common">Giant wood spider</name>
    <name type="synonym">Nephila maculata</name>
    <dbReference type="NCBI Taxonomy" id="299642"/>
    <lineage>
        <taxon>Eukaryota</taxon>
        <taxon>Metazoa</taxon>
        <taxon>Ecdysozoa</taxon>
        <taxon>Arthropoda</taxon>
        <taxon>Chelicerata</taxon>
        <taxon>Arachnida</taxon>
        <taxon>Araneae</taxon>
        <taxon>Araneomorphae</taxon>
        <taxon>Entelegynae</taxon>
        <taxon>Araneoidea</taxon>
        <taxon>Nephilidae</taxon>
        <taxon>Nephila</taxon>
    </lineage>
</organism>
<comment type="caution">
    <text evidence="1">The sequence shown here is derived from an EMBL/GenBank/DDBJ whole genome shotgun (WGS) entry which is preliminary data.</text>
</comment>
<dbReference type="AlphaFoldDB" id="A0A8X6MAV6"/>
<reference evidence="1" key="1">
    <citation type="submission" date="2020-08" db="EMBL/GenBank/DDBJ databases">
        <title>Multicomponent nature underlies the extraordinary mechanical properties of spider dragline silk.</title>
        <authorList>
            <person name="Kono N."/>
            <person name="Nakamura H."/>
            <person name="Mori M."/>
            <person name="Yoshida Y."/>
            <person name="Ohtoshi R."/>
            <person name="Malay A.D."/>
            <person name="Moran D.A.P."/>
            <person name="Tomita M."/>
            <person name="Numata K."/>
            <person name="Arakawa K."/>
        </authorList>
    </citation>
    <scope>NUCLEOTIDE SEQUENCE</scope>
</reference>
<accession>A0A8X6MAV6</accession>
<dbReference type="EMBL" id="BMAW01043119">
    <property type="protein sequence ID" value="GFS37660.1"/>
    <property type="molecule type" value="Genomic_DNA"/>
</dbReference>
<evidence type="ECO:0000313" key="2">
    <source>
        <dbReference type="Proteomes" id="UP000887013"/>
    </source>
</evidence>
<name>A0A8X6MAV6_NEPPI</name>
<gene>
    <name evidence="1" type="ORF">NPIL_589901</name>
</gene>
<keyword evidence="2" id="KW-1185">Reference proteome</keyword>
<sequence length="88" mass="10164">MVTEISLLIKKNTLFKFKVSHSDERIVSKDSVSQVFELLSLTLFPKEQTMSAEWTRLSQQKRNIIAVEKQLQQSSETKIGIICKVHRS</sequence>
<proteinExistence type="predicted"/>
<protein>
    <submittedName>
        <fullName evidence="1">Uncharacterized protein</fullName>
    </submittedName>
</protein>